<evidence type="ECO:0000313" key="2">
    <source>
        <dbReference type="Proteomes" id="UP001569904"/>
    </source>
</evidence>
<dbReference type="RefSeq" id="WP_371942761.1">
    <property type="nucleotide sequence ID" value="NZ_JAXCEH010000013.1"/>
</dbReference>
<reference evidence="1 2" key="1">
    <citation type="submission" date="2023-11" db="EMBL/GenBank/DDBJ databases">
        <title>Actinomadura monticuli sp. nov., isolated from volcanic ash.</title>
        <authorList>
            <person name="Lee S.D."/>
            <person name="Yang H."/>
            <person name="Kim I.S."/>
        </authorList>
    </citation>
    <scope>NUCLEOTIDE SEQUENCE [LARGE SCALE GENOMIC DNA]</scope>
    <source>
        <strain evidence="1 2">DSM 45346</strain>
    </source>
</reference>
<keyword evidence="2" id="KW-1185">Reference proteome</keyword>
<protein>
    <recommendedName>
        <fullName evidence="3">DUF4333 domain-containing protein</fullName>
    </recommendedName>
</protein>
<proteinExistence type="predicted"/>
<accession>A0ABV4R1B2</accession>
<evidence type="ECO:0000313" key="1">
    <source>
        <dbReference type="EMBL" id="MFA1556053.1"/>
    </source>
</evidence>
<dbReference type="PROSITE" id="PS51257">
    <property type="entry name" value="PROKAR_LIPOPROTEIN"/>
    <property type="match status" value="1"/>
</dbReference>
<gene>
    <name evidence="1" type="ORF">SM436_20385</name>
</gene>
<sequence>MRRVPAAALAVLLTVTMSGCKVMQRISEGAYKNAITDGAVDELKNRGIELRERPSCKSPQANTDSVVRVNCTARTRSGEPVTVEGVAYDADTGSPRETYVITVGGQELLRKNCLGLGCENPKA</sequence>
<evidence type="ECO:0008006" key="3">
    <source>
        <dbReference type="Google" id="ProtNLM"/>
    </source>
</evidence>
<name>A0ABV4R1B2_9ACTN</name>
<dbReference type="EMBL" id="JAXCEH010000013">
    <property type="protein sequence ID" value="MFA1556053.1"/>
    <property type="molecule type" value="Genomic_DNA"/>
</dbReference>
<comment type="caution">
    <text evidence="1">The sequence shown here is derived from an EMBL/GenBank/DDBJ whole genome shotgun (WGS) entry which is preliminary data.</text>
</comment>
<organism evidence="1 2">
    <name type="scientific">Actinomadura chokoriensis</name>
    <dbReference type="NCBI Taxonomy" id="454156"/>
    <lineage>
        <taxon>Bacteria</taxon>
        <taxon>Bacillati</taxon>
        <taxon>Actinomycetota</taxon>
        <taxon>Actinomycetes</taxon>
        <taxon>Streptosporangiales</taxon>
        <taxon>Thermomonosporaceae</taxon>
        <taxon>Actinomadura</taxon>
    </lineage>
</organism>
<dbReference type="Proteomes" id="UP001569904">
    <property type="component" value="Unassembled WGS sequence"/>
</dbReference>